<evidence type="ECO:0000256" key="2">
    <source>
        <dbReference type="ARBA" id="ARBA00022448"/>
    </source>
</evidence>
<evidence type="ECO:0000256" key="3">
    <source>
        <dbReference type="ARBA" id="ARBA00022475"/>
    </source>
</evidence>
<keyword evidence="9" id="KW-1185">Reference proteome</keyword>
<feature type="transmembrane region" description="Helical" evidence="7">
    <location>
        <begin position="126"/>
        <end position="153"/>
    </location>
</feature>
<dbReference type="NCBIfam" id="NF011775">
    <property type="entry name" value="PRK15238.1"/>
    <property type="match status" value="1"/>
</dbReference>
<keyword evidence="5 7" id="KW-1133">Transmembrane helix</keyword>
<feature type="transmembrane region" description="Helical" evidence="7">
    <location>
        <begin position="355"/>
        <end position="378"/>
    </location>
</feature>
<evidence type="ECO:0000256" key="5">
    <source>
        <dbReference type="ARBA" id="ARBA00022989"/>
    </source>
</evidence>
<feature type="transmembrane region" description="Helical" evidence="7">
    <location>
        <begin position="82"/>
        <end position="105"/>
    </location>
</feature>
<gene>
    <name evidence="8" type="ORF">SAMN04488528_1004124</name>
</gene>
<name>A0A1I0W8A1_9CLOT</name>
<dbReference type="PIRSF" id="PIRSF006060">
    <property type="entry name" value="AA_transporter"/>
    <property type="match status" value="1"/>
</dbReference>
<dbReference type="Proteomes" id="UP000198619">
    <property type="component" value="Unassembled WGS sequence"/>
</dbReference>
<evidence type="ECO:0000256" key="6">
    <source>
        <dbReference type="ARBA" id="ARBA00023136"/>
    </source>
</evidence>
<accession>A0A1I0W8A1</accession>
<dbReference type="EMBL" id="FOKI01000004">
    <property type="protein sequence ID" value="SFA84784.1"/>
    <property type="molecule type" value="Genomic_DNA"/>
</dbReference>
<evidence type="ECO:0000256" key="7">
    <source>
        <dbReference type="SAM" id="Phobius"/>
    </source>
</evidence>
<feature type="transmembrane region" description="Helical" evidence="7">
    <location>
        <begin position="51"/>
        <end position="70"/>
    </location>
</feature>
<protein>
    <submittedName>
        <fullName evidence="8">Amino acid transporter</fullName>
    </submittedName>
</protein>
<keyword evidence="6 7" id="KW-0472">Membrane</keyword>
<comment type="subcellular location">
    <subcellularLocation>
        <location evidence="1">Cell membrane</location>
        <topology evidence="1">Multi-pass membrane protein</topology>
    </subcellularLocation>
</comment>
<dbReference type="Pfam" id="PF13520">
    <property type="entry name" value="AA_permease_2"/>
    <property type="match status" value="1"/>
</dbReference>
<sequence>MSFLLKIIKITKSKNIDFIGALCILIYRNIKLNIELGGKKMSSNGEKTKKLTLVPLILMIFTSVFGFANMPRSYYLMGYGAIPWFIFSGLLFFIPYAFMMAEYGAAFKSEKGGIYSWMEKSVGAKYAFVGTFMWYASYIIWMVNVSASIWIPASNAIMGKDTTQAWSLFGLNTTQTLGVLGILWIIFVTVTASKGLEKITKVTSVGGTAVALLNVVLLVGAIVVLACNGGKLAEPIVSAASLVDSPNPAYQSTLGMLSFVVFAIFSFGGIEVVGGVVDQTENAETTFPKGLKMSAIIICVGYAIGIFLCGIFVNWAGSLAGKEVHMGNVAYVMMQQLGYKIGMGFGLGEATALTIGAWVARFVGLSMFLALTGAFFTLSYAPLKQLIEGSPKEIWPGKMGKIEDGMPKNAMKIQAIIVCAMIGLVSFGGQGATEFFSKLILMTNVAMTIPYIFLSLAFIGFKKNKDIVKPFEAYKSEKSAVIAAVVVSLVVGFANIFTIIKPTIEGNYGDTIWMIAGPIVFTLIALLLFGNYEKKNLVSKKDNVA</sequence>
<feature type="transmembrane region" description="Helical" evidence="7">
    <location>
        <begin position="415"/>
        <end position="433"/>
    </location>
</feature>
<feature type="transmembrane region" description="Helical" evidence="7">
    <location>
        <begin position="439"/>
        <end position="459"/>
    </location>
</feature>
<dbReference type="Gene3D" id="1.20.1740.10">
    <property type="entry name" value="Amino acid/polyamine transporter I"/>
    <property type="match status" value="1"/>
</dbReference>
<feature type="transmembrane region" description="Helical" evidence="7">
    <location>
        <begin position="512"/>
        <end position="532"/>
    </location>
</feature>
<evidence type="ECO:0000313" key="9">
    <source>
        <dbReference type="Proteomes" id="UP000198619"/>
    </source>
</evidence>
<feature type="transmembrane region" description="Helical" evidence="7">
    <location>
        <begin position="295"/>
        <end position="316"/>
    </location>
</feature>
<dbReference type="AlphaFoldDB" id="A0A1I0W8A1"/>
<dbReference type="InterPro" id="IPR050367">
    <property type="entry name" value="APC_superfamily"/>
</dbReference>
<feature type="transmembrane region" description="Helical" evidence="7">
    <location>
        <begin position="480"/>
        <end position="500"/>
    </location>
</feature>
<dbReference type="PANTHER" id="PTHR42770:SF15">
    <property type="entry name" value="GLUTAMATE_GAMMA-AMINOBUTYRATE ANTIPORTER-RELATED"/>
    <property type="match status" value="1"/>
</dbReference>
<keyword evidence="2" id="KW-0813">Transport</keyword>
<reference evidence="8 9" key="1">
    <citation type="submission" date="2016-10" db="EMBL/GenBank/DDBJ databases">
        <authorList>
            <person name="de Groot N.N."/>
        </authorList>
    </citation>
    <scope>NUCLEOTIDE SEQUENCE [LARGE SCALE GENOMIC DNA]</scope>
    <source>
        <strain evidence="8 9">DSM 12271</strain>
    </source>
</reference>
<feature type="transmembrane region" description="Helical" evidence="7">
    <location>
        <begin position="165"/>
        <end position="190"/>
    </location>
</feature>
<organism evidence="8 9">
    <name type="scientific">Clostridium frigidicarnis</name>
    <dbReference type="NCBI Taxonomy" id="84698"/>
    <lineage>
        <taxon>Bacteria</taxon>
        <taxon>Bacillati</taxon>
        <taxon>Bacillota</taxon>
        <taxon>Clostridia</taxon>
        <taxon>Eubacteriales</taxon>
        <taxon>Clostridiaceae</taxon>
        <taxon>Clostridium</taxon>
    </lineage>
</organism>
<dbReference type="PANTHER" id="PTHR42770">
    <property type="entry name" value="AMINO ACID TRANSPORTER-RELATED"/>
    <property type="match status" value="1"/>
</dbReference>
<evidence type="ECO:0000256" key="1">
    <source>
        <dbReference type="ARBA" id="ARBA00004651"/>
    </source>
</evidence>
<feature type="transmembrane region" description="Helical" evidence="7">
    <location>
        <begin position="202"/>
        <end position="226"/>
    </location>
</feature>
<dbReference type="GO" id="GO:0005886">
    <property type="term" value="C:plasma membrane"/>
    <property type="evidence" value="ECO:0007669"/>
    <property type="project" value="UniProtKB-SubCell"/>
</dbReference>
<feature type="transmembrane region" description="Helical" evidence="7">
    <location>
        <begin position="254"/>
        <end position="274"/>
    </location>
</feature>
<keyword evidence="4 7" id="KW-0812">Transmembrane</keyword>
<dbReference type="STRING" id="84698.SAMN04488528_1004124"/>
<dbReference type="InterPro" id="IPR002293">
    <property type="entry name" value="AA/rel_permease1"/>
</dbReference>
<evidence type="ECO:0000313" key="8">
    <source>
        <dbReference type="EMBL" id="SFA84784.1"/>
    </source>
</evidence>
<proteinExistence type="predicted"/>
<dbReference type="GO" id="GO:0022857">
    <property type="term" value="F:transmembrane transporter activity"/>
    <property type="evidence" value="ECO:0007669"/>
    <property type="project" value="InterPro"/>
</dbReference>
<keyword evidence="3" id="KW-1003">Cell membrane</keyword>
<evidence type="ECO:0000256" key="4">
    <source>
        <dbReference type="ARBA" id="ARBA00022692"/>
    </source>
</evidence>